<dbReference type="RefSeq" id="WP_133997826.1">
    <property type="nucleotide sequence ID" value="NZ_SODV01000002.1"/>
</dbReference>
<organism evidence="1 2">
    <name type="scientific">Dinghuibacter silviterrae</name>
    <dbReference type="NCBI Taxonomy" id="1539049"/>
    <lineage>
        <taxon>Bacteria</taxon>
        <taxon>Pseudomonadati</taxon>
        <taxon>Bacteroidota</taxon>
        <taxon>Chitinophagia</taxon>
        <taxon>Chitinophagales</taxon>
        <taxon>Chitinophagaceae</taxon>
        <taxon>Dinghuibacter</taxon>
    </lineage>
</organism>
<dbReference type="Gene3D" id="1.20.1600.10">
    <property type="entry name" value="Outer membrane efflux proteins (OEP)"/>
    <property type="match status" value="1"/>
</dbReference>
<dbReference type="AlphaFoldDB" id="A0A4R8DGI9"/>
<dbReference type="InterPro" id="IPR010131">
    <property type="entry name" value="MdtP/NodT-like"/>
</dbReference>
<dbReference type="SUPFAM" id="SSF56954">
    <property type="entry name" value="Outer membrane efflux proteins (OEP)"/>
    <property type="match status" value="1"/>
</dbReference>
<dbReference type="GO" id="GO:0015562">
    <property type="term" value="F:efflux transmembrane transporter activity"/>
    <property type="evidence" value="ECO:0007669"/>
    <property type="project" value="InterPro"/>
</dbReference>
<dbReference type="EMBL" id="SODV01000002">
    <property type="protein sequence ID" value="TDW96781.1"/>
    <property type="molecule type" value="Genomic_DNA"/>
</dbReference>
<evidence type="ECO:0000313" key="1">
    <source>
        <dbReference type="EMBL" id="TDW96781.1"/>
    </source>
</evidence>
<dbReference type="PANTHER" id="PTHR30203">
    <property type="entry name" value="OUTER MEMBRANE CATION EFFLUX PROTEIN"/>
    <property type="match status" value="1"/>
</dbReference>
<name>A0A4R8DGI9_9BACT</name>
<evidence type="ECO:0000313" key="2">
    <source>
        <dbReference type="Proteomes" id="UP000294498"/>
    </source>
</evidence>
<comment type="caution">
    <text evidence="1">The sequence shown here is derived from an EMBL/GenBank/DDBJ whole genome shotgun (WGS) entry which is preliminary data.</text>
</comment>
<protein>
    <submittedName>
        <fullName evidence="1">Outer membrane protein TolC</fullName>
    </submittedName>
</protein>
<reference evidence="1 2" key="1">
    <citation type="submission" date="2019-03" db="EMBL/GenBank/DDBJ databases">
        <title>Genomic Encyclopedia of Type Strains, Phase IV (KMG-IV): sequencing the most valuable type-strain genomes for metagenomic binning, comparative biology and taxonomic classification.</title>
        <authorList>
            <person name="Goeker M."/>
        </authorList>
    </citation>
    <scope>NUCLEOTIDE SEQUENCE [LARGE SCALE GENOMIC DNA]</scope>
    <source>
        <strain evidence="1 2">DSM 100059</strain>
    </source>
</reference>
<sequence>MFKGVQIRWLLGLGLIVGGTARAQGPHQGLSYYVGEALKGSPLLKDYRNQARSNQIDSARIRAGYKPQINGVSSNTYAPTVNGWGYDNAITNGANFSELITFNQRLVGKSNLENQYDALRLQNESLSVTGKISEQDLKKTVATQYITAYGDWQQYQFNQDVLKLLTDEEGLLKQLTEKGVYRQTDYLTFRVTLQQEALTLTQARVQFQVDFAALNYTCGLADTSFGELPAPALDSVSWLDPESTVFYRKFVVDSLVLRNSDALIDYGYKAKVSLYADAGYVSSLAFTPYQNFGFSVGVNITVPIYDGRQRKMQHDKVSIEEMTRANYRDFFKTQYQQQVAQLIQQLQATQGVIDQATEQSRYTRALIDANRKLLATGDVKIADYIIAIGNYLAAQNVITQNTVGKLQIINQINYWNRK</sequence>
<dbReference type="OrthoDB" id="1091220at2"/>
<accession>A0A4R8DGI9</accession>
<gene>
    <name evidence="1" type="ORF">EDB95_4617</name>
</gene>
<dbReference type="Proteomes" id="UP000294498">
    <property type="component" value="Unassembled WGS sequence"/>
</dbReference>
<proteinExistence type="predicted"/>
<keyword evidence="2" id="KW-1185">Reference proteome</keyword>